<evidence type="ECO:0000256" key="3">
    <source>
        <dbReference type="ARBA" id="ARBA00022741"/>
    </source>
</evidence>
<dbReference type="InterPro" id="IPR039421">
    <property type="entry name" value="Type_1_exporter"/>
</dbReference>
<dbReference type="InterPro" id="IPR036640">
    <property type="entry name" value="ABC1_TM_sf"/>
</dbReference>
<protein>
    <submittedName>
        <fullName evidence="13">ATP-binding cassette domain-containing protein</fullName>
    </submittedName>
</protein>
<keyword evidence="5" id="KW-0653">Protein transport</keyword>
<dbReference type="GO" id="GO:0005524">
    <property type="term" value="F:ATP binding"/>
    <property type="evidence" value="ECO:0007669"/>
    <property type="project" value="UniProtKB-KW"/>
</dbReference>
<keyword evidence="5" id="KW-0813">Transport</keyword>
<dbReference type="PANTHER" id="PTHR24221:SF654">
    <property type="entry name" value="ATP-BINDING CASSETTE SUB-FAMILY B MEMBER 6"/>
    <property type="match status" value="1"/>
</dbReference>
<dbReference type="Gene3D" id="3.90.70.10">
    <property type="entry name" value="Cysteine proteinases"/>
    <property type="match status" value="1"/>
</dbReference>
<dbReference type="InterPro" id="IPR003439">
    <property type="entry name" value="ABC_transporter-like_ATP-bd"/>
</dbReference>
<evidence type="ECO:0000313" key="14">
    <source>
        <dbReference type="Proteomes" id="UP001217838"/>
    </source>
</evidence>
<feature type="domain" description="ABC transmembrane type-1" evidence="11">
    <location>
        <begin position="323"/>
        <end position="561"/>
    </location>
</feature>
<keyword evidence="8" id="KW-0080">Bacteriocin transport</keyword>
<evidence type="ECO:0000259" key="10">
    <source>
        <dbReference type="PROSITE" id="PS50893"/>
    </source>
</evidence>
<organism evidence="13 14">
    <name type="scientific">Nannocystis radixulma</name>
    <dbReference type="NCBI Taxonomy" id="2995305"/>
    <lineage>
        <taxon>Bacteria</taxon>
        <taxon>Pseudomonadati</taxon>
        <taxon>Myxococcota</taxon>
        <taxon>Polyangia</taxon>
        <taxon>Nannocystales</taxon>
        <taxon>Nannocystaceae</taxon>
        <taxon>Nannocystis</taxon>
    </lineage>
</organism>
<dbReference type="InterPro" id="IPR005074">
    <property type="entry name" value="Peptidase_C39"/>
</dbReference>
<dbReference type="Pfam" id="PF03412">
    <property type="entry name" value="Peptidase_C39"/>
    <property type="match status" value="1"/>
</dbReference>
<dbReference type="SMART" id="SM00382">
    <property type="entry name" value="AAA"/>
    <property type="match status" value="1"/>
</dbReference>
<dbReference type="Gene3D" id="3.40.50.300">
    <property type="entry name" value="P-loop containing nucleotide triphosphate hydrolases"/>
    <property type="match status" value="1"/>
</dbReference>
<dbReference type="InterPro" id="IPR011527">
    <property type="entry name" value="ABC1_TM_dom"/>
</dbReference>
<reference evidence="13 14" key="1">
    <citation type="submission" date="2022-11" db="EMBL/GenBank/DDBJ databases">
        <title>Minimal conservation of predation-associated metabolite biosynthetic gene clusters underscores biosynthetic potential of Myxococcota including descriptions for ten novel species: Archangium lansinium sp. nov., Myxococcus landrumus sp. nov., Nannocystis bai.</title>
        <authorList>
            <person name="Ahearne A."/>
            <person name="Stevens C."/>
            <person name="Dowd S."/>
        </authorList>
    </citation>
    <scope>NUCLEOTIDE SEQUENCE [LARGE SCALE GENOMIC DNA]</scope>
    <source>
        <strain evidence="13 14">NCELM</strain>
    </source>
</reference>
<dbReference type="SUPFAM" id="SSF90123">
    <property type="entry name" value="ABC transporter transmembrane region"/>
    <property type="match status" value="1"/>
</dbReference>
<dbReference type="PROSITE" id="PS50929">
    <property type="entry name" value="ABC_TM1F"/>
    <property type="match status" value="1"/>
</dbReference>
<keyword evidence="4 13" id="KW-0067">ATP-binding</keyword>
<dbReference type="InterPro" id="IPR003593">
    <property type="entry name" value="AAA+_ATPase"/>
</dbReference>
<dbReference type="InterPro" id="IPR027417">
    <property type="entry name" value="P-loop_NTPase"/>
</dbReference>
<evidence type="ECO:0000259" key="11">
    <source>
        <dbReference type="PROSITE" id="PS50929"/>
    </source>
</evidence>
<evidence type="ECO:0000256" key="6">
    <source>
        <dbReference type="ARBA" id="ARBA00022989"/>
    </source>
</evidence>
<gene>
    <name evidence="13" type="ORF">POL58_42755</name>
</gene>
<feature type="transmembrane region" description="Helical" evidence="9">
    <location>
        <begin position="323"/>
        <end position="343"/>
    </location>
</feature>
<evidence type="ECO:0000256" key="2">
    <source>
        <dbReference type="ARBA" id="ARBA00022692"/>
    </source>
</evidence>
<comment type="caution">
    <text evidence="13">The sequence shown here is derived from an EMBL/GenBank/DDBJ whole genome shotgun (WGS) entry which is preliminary data.</text>
</comment>
<name>A0ABT5BLT8_9BACT</name>
<evidence type="ECO:0000256" key="8">
    <source>
        <dbReference type="ARBA" id="ARBA00043264"/>
    </source>
</evidence>
<keyword evidence="7 9" id="KW-0472">Membrane</keyword>
<dbReference type="PANTHER" id="PTHR24221">
    <property type="entry name" value="ATP-BINDING CASSETTE SUB-FAMILY B"/>
    <property type="match status" value="1"/>
</dbReference>
<evidence type="ECO:0000256" key="9">
    <source>
        <dbReference type="SAM" id="Phobius"/>
    </source>
</evidence>
<feature type="domain" description="ABC transporter" evidence="10">
    <location>
        <begin position="634"/>
        <end position="869"/>
    </location>
</feature>
<keyword evidence="6 9" id="KW-1133">Transmembrane helix</keyword>
<dbReference type="RefSeq" id="WP_272008888.1">
    <property type="nucleotide sequence ID" value="NZ_JAQNDN010000024.1"/>
</dbReference>
<dbReference type="Gene3D" id="1.20.1560.10">
    <property type="entry name" value="ABC transporter type 1, transmembrane domain"/>
    <property type="match status" value="1"/>
</dbReference>
<evidence type="ECO:0000256" key="5">
    <source>
        <dbReference type="ARBA" id="ARBA00022927"/>
    </source>
</evidence>
<proteinExistence type="predicted"/>
<dbReference type="PROSITE" id="PS50893">
    <property type="entry name" value="ABC_TRANSPORTER_2"/>
    <property type="match status" value="1"/>
</dbReference>
<evidence type="ECO:0000256" key="4">
    <source>
        <dbReference type="ARBA" id="ARBA00022840"/>
    </source>
</evidence>
<dbReference type="Proteomes" id="UP001217838">
    <property type="component" value="Unassembled WGS sequence"/>
</dbReference>
<dbReference type="EMBL" id="JAQNDN010000024">
    <property type="protein sequence ID" value="MDC0674545.1"/>
    <property type="molecule type" value="Genomic_DNA"/>
</dbReference>
<evidence type="ECO:0000256" key="1">
    <source>
        <dbReference type="ARBA" id="ARBA00004651"/>
    </source>
</evidence>
<dbReference type="PROSITE" id="PS50990">
    <property type="entry name" value="PEPTIDASE_C39"/>
    <property type="match status" value="1"/>
</dbReference>
<dbReference type="Pfam" id="PF00005">
    <property type="entry name" value="ABC_tran"/>
    <property type="match status" value="1"/>
</dbReference>
<sequence length="903" mass="96997">MPTRSAPRRRSLFAPEVIQTSAMDCGPAALKCVLEGHGIHVSYGRLREACQTGIDGTSIDTLEEIAGELGIDAQQLIVPLDHVFEPAARALPALLVVRQPGGSNHFLVVWSCHGDLVQLMDPGTGRRWTQRRRLLDSAYLHSQRTPAAAWREWASSPEFVEALRARCVKIGCGELGATLVAEALAEPGWRALAALDAAVRMVHGMVRAGAIARGRPAAGILVAVFARARVEDLAHPTAHQTIPRLFWSVRPAPADEDGEEALMLRGAVLVSFRGLRGAPADDGLPAGAVVRSPELAEALREPPARPGRALLGLLRLDGLGAPALLLVGLALASVCVLLEAVALRSALDVGAWLGLPEQRAAAWGLLVALLLIVLAVEVPLAAAVLRMGRALEARLRIAFLRKIPRLEDRYLQSRPTSDMAERSHGVHRLRLIPGVAAQLLRGGLELALVTAGLVWLDPDCVRLALPIAAATVLLPLAFQPLLGERDMRVRSHAGALSRFYLDALLGLTAIRTHGAERTVRREHEGLLVEWAHTSRALLAVVVAVEAMQTLTGVGLVAWLFFDHVQRVSGGASTLLFLYWALSLPVLGQEIAAALRQVPAHRNVTLRLLEPLGAREVPSTASAGEVRPRPAAVGLRFAGVGVVAGGHALLAEVDLQLRPGEHVAIIGPSGAGKSTLLGLLLGWHHPAQGQVLVDDEPLRGEVLERLRTWTAWVDPGVRLWNRSLLDNLRYGARADMEATALARAFADADLRDLLAELPEGLQTALGEGGALLSGGEGQRVRLGRALAREQPALVLLDEPFRGLDRPRRQRLLTRVRARWRSSTLLCVTHDVGEAVGFDRVLVVEGGRVVEDGPPDLLAAQPDSRYSALVAAEAELREELWANPAWRHLRLIGGAVRGPQEGPSE</sequence>
<keyword evidence="14" id="KW-1185">Reference proteome</keyword>
<dbReference type="SUPFAM" id="SSF52540">
    <property type="entry name" value="P-loop containing nucleoside triphosphate hydrolases"/>
    <property type="match status" value="1"/>
</dbReference>
<evidence type="ECO:0000259" key="12">
    <source>
        <dbReference type="PROSITE" id="PS50990"/>
    </source>
</evidence>
<evidence type="ECO:0000256" key="7">
    <source>
        <dbReference type="ARBA" id="ARBA00023136"/>
    </source>
</evidence>
<feature type="transmembrane region" description="Helical" evidence="9">
    <location>
        <begin position="363"/>
        <end position="385"/>
    </location>
</feature>
<keyword evidence="3" id="KW-0547">Nucleotide-binding</keyword>
<evidence type="ECO:0000313" key="13">
    <source>
        <dbReference type="EMBL" id="MDC0674545.1"/>
    </source>
</evidence>
<feature type="domain" description="Peptidase C39" evidence="12">
    <location>
        <begin position="19"/>
        <end position="145"/>
    </location>
</feature>
<comment type="subcellular location">
    <subcellularLocation>
        <location evidence="1">Cell membrane</location>
        <topology evidence="1">Multi-pass membrane protein</topology>
    </subcellularLocation>
</comment>
<accession>A0ABT5BLT8</accession>
<keyword evidence="2 9" id="KW-0812">Transmembrane</keyword>